<evidence type="ECO:0000259" key="7">
    <source>
        <dbReference type="Pfam" id="PF04762"/>
    </source>
</evidence>
<feature type="domain" description="ELP1 first N-terminal beta-propeller" evidence="7">
    <location>
        <begin position="130"/>
        <end position="268"/>
    </location>
</feature>
<evidence type="ECO:0000256" key="4">
    <source>
        <dbReference type="ARBA" id="ARBA00022694"/>
    </source>
</evidence>
<dbReference type="GO" id="GO:0005634">
    <property type="term" value="C:nucleus"/>
    <property type="evidence" value="ECO:0007669"/>
    <property type="project" value="UniProtKB-SubCell"/>
</dbReference>
<dbReference type="PANTHER" id="PTHR12747">
    <property type="entry name" value="ELONGATOR COMPLEX PROTEIN 1"/>
    <property type="match status" value="1"/>
</dbReference>
<dbReference type="Pfam" id="PF23925">
    <property type="entry name" value="A-sol_ELP1"/>
    <property type="match status" value="1"/>
</dbReference>
<evidence type="ECO:0000259" key="9">
    <source>
        <dbReference type="Pfam" id="PF23925"/>
    </source>
</evidence>
<dbReference type="InterPro" id="IPR056165">
    <property type="entry name" value="Beta-prop_ELP1_2nd"/>
</dbReference>
<dbReference type="Proteomes" id="UP000187209">
    <property type="component" value="Unassembled WGS sequence"/>
</dbReference>
<keyword evidence="4" id="KW-0819">tRNA processing</keyword>
<dbReference type="Gene3D" id="2.130.10.10">
    <property type="entry name" value="YVTN repeat-like/Quinoprotein amine dehydrogenase"/>
    <property type="match status" value="1"/>
</dbReference>
<dbReference type="GO" id="GO:0033588">
    <property type="term" value="C:elongator holoenzyme complex"/>
    <property type="evidence" value="ECO:0007669"/>
    <property type="project" value="InterPro"/>
</dbReference>
<proteinExistence type="inferred from homology"/>
<sequence length="1123" mass="129077">MENLWQVSQESWEVTGDFTCDSDKIYVLSSNTELKIIEGPAIVTHTLDISIDNLVEMTWLQIEEKLIFITTSSIISYEPSSKDCINEGEMTCRISSARWSPNQELLALFLENGSLFLQNTDLEVVKTIQTGLNHPASISWRNDSKFFQICGKYEDGYKVLTLDNKGNLLPSTVVSDKSGPVQSVCDMNSLLSSPKISWHSSLIAGIHNNKIILWEKNGLKHEEFNTLNTPIDLSFNTDGKILAVFTNQGLELYIKNNYKWYLKQFFSLCSKFSWGEDFLIIQGKKLEKIMLYTSFNINQDKVVVIDGLNIHLTDFSKGILPPPMSHAIYKISSPVKALWVGIDEIFIVNDKVIEIIKGHEKFVGTVDLICKIDDKIYASVMNKLYEILEKQLVLIEEYDRNIGKLVQYKQKPMVELDDGRVYVNEEMISKFPCFCPSFGVLELGKGPEIVGLASNTLYFGTKAWTSGCTSLLIQNSFLFFTKKNAPYDVLYIFHFSDLPWEKPLPDPSNEHFYSRSIEKTCLIVSQGTLALVLQHSRGNLEGISPRLLTLHQVRTLIHQQKYEESFKLLRKHKIDLNLLYDIDPDKFNIPLFISSIKKQEYFNLFLTSLKDTDSVNKYFHTQTRNFEGKTNKISEEFRKHLNPESHSLSILTTFAIKTPAEIDKALQWVQELKKNSPAKYHRAPHENSDEHGHKNHPEDAIKYLSWLVNPEKLYNVALGMYDLELTSDLAKYTQKDPKEYLPYLNSLKNLSEVQMKYQINMDLKNHSKALEELVQGGLEYRDQALSLIKTHKLYHKGLQLLQGKDVLLTVAESLTNSDYPLQAAALFEACEEYYKARDLYANCEEWELAVKMGKLINEDLTETWSHKCAELGRFESAAFLSQNSDDEHLLIKYWVQAGKYKQAAICCKTKEGKDLLKSTLKNYANDLIGDLDKNFKTWTEKKTRLEFVQQNKRLMPESNKILNDETASMYSMDSSMSKMTQFSKKQKKKNRKIRKTAAKEGSMYEEDYLVDLLVTLRPDIAYLEKVENLCIGLIVVGEILIALELFRKVEEVKNVTYKPISTLKQQEFVGKFFESFPEVTRNEENESRLKDMFEKSTFLADGLASHKLPNFSSKLQGFFKAFA</sequence>
<comment type="similarity">
    <text evidence="2 6">Belongs to the ELP1/IKA1 family.</text>
</comment>
<keyword evidence="6" id="KW-0539">Nucleus</keyword>
<dbReference type="UniPathway" id="UPA00988"/>
<evidence type="ECO:0000256" key="6">
    <source>
        <dbReference type="PIRNR" id="PIRNR017233"/>
    </source>
</evidence>
<gene>
    <name evidence="10" type="ORF">SteCoe_1742</name>
</gene>
<dbReference type="GO" id="GO:0002926">
    <property type="term" value="P:tRNA wobble base 5-methoxycarbonylmethyl-2-thiouridinylation"/>
    <property type="evidence" value="ECO:0007669"/>
    <property type="project" value="TreeGrafter"/>
</dbReference>
<reference evidence="10 11" key="1">
    <citation type="submission" date="2016-11" db="EMBL/GenBank/DDBJ databases">
        <title>The macronuclear genome of Stentor coeruleus: a giant cell with tiny introns.</title>
        <authorList>
            <person name="Slabodnick M."/>
            <person name="Ruby J.G."/>
            <person name="Reiff S.B."/>
            <person name="Swart E.C."/>
            <person name="Gosai S."/>
            <person name="Prabakaran S."/>
            <person name="Witkowska E."/>
            <person name="Larue G.E."/>
            <person name="Fisher S."/>
            <person name="Freeman R.M."/>
            <person name="Gunawardena J."/>
            <person name="Chu W."/>
            <person name="Stover N.A."/>
            <person name="Gregory B.D."/>
            <person name="Nowacki M."/>
            <person name="Derisi J."/>
            <person name="Roy S.W."/>
            <person name="Marshall W.F."/>
            <person name="Sood P."/>
        </authorList>
    </citation>
    <scope>NUCLEOTIDE SEQUENCE [LARGE SCALE GENOMIC DNA]</scope>
    <source>
        <strain evidence="10">WM001</strain>
    </source>
</reference>
<evidence type="ECO:0000313" key="11">
    <source>
        <dbReference type="Proteomes" id="UP000187209"/>
    </source>
</evidence>
<dbReference type="AlphaFoldDB" id="A0A1R2D186"/>
<protein>
    <recommendedName>
        <fullName evidence="5 6">Elongator complex protein 1</fullName>
    </recommendedName>
</protein>
<dbReference type="PIRSF" id="PIRSF017233">
    <property type="entry name" value="IKAP"/>
    <property type="match status" value="1"/>
</dbReference>
<feature type="domain" description="ELP1 N-terminal second beta-propeller" evidence="8">
    <location>
        <begin position="361"/>
        <end position="493"/>
    </location>
</feature>
<dbReference type="GO" id="GO:0005829">
    <property type="term" value="C:cytosol"/>
    <property type="evidence" value="ECO:0007669"/>
    <property type="project" value="TreeGrafter"/>
</dbReference>
<comment type="caution">
    <text evidence="10">The sequence shown here is derived from an EMBL/GenBank/DDBJ whole genome shotgun (WGS) entry which is preliminary data.</text>
</comment>
<keyword evidence="3 6" id="KW-0963">Cytoplasm</keyword>
<evidence type="ECO:0000256" key="5">
    <source>
        <dbReference type="ARBA" id="ARBA00029535"/>
    </source>
</evidence>
<dbReference type="InterPro" id="IPR056164">
    <property type="entry name" value="Beta-prop_ELP1_1st"/>
</dbReference>
<dbReference type="SUPFAM" id="SSF82171">
    <property type="entry name" value="DPP6 N-terminal domain-like"/>
    <property type="match status" value="1"/>
</dbReference>
<comment type="function">
    <text evidence="6">Component of the elongator complex which is required for multiple tRNA modifications, including mcm5U (5-methoxycarbonylmethyl uridine), mcm5s2U (5-methoxycarbonylmethyl-2-thiouridine), and ncm5U (5-carbamoylmethyl uridine). The elongator complex catalyzes formation of carboxymethyluridine in the wobble base at position 34 in tRNAs.</text>
</comment>
<dbReference type="Pfam" id="PF04762">
    <property type="entry name" value="Beta-prop_ELP1_1st"/>
    <property type="match status" value="1"/>
</dbReference>
<dbReference type="GO" id="GO:0000049">
    <property type="term" value="F:tRNA binding"/>
    <property type="evidence" value="ECO:0007669"/>
    <property type="project" value="TreeGrafter"/>
</dbReference>
<keyword evidence="11" id="KW-1185">Reference proteome</keyword>
<evidence type="ECO:0000256" key="2">
    <source>
        <dbReference type="ARBA" id="ARBA00006086"/>
    </source>
</evidence>
<organism evidence="10 11">
    <name type="scientific">Stentor coeruleus</name>
    <dbReference type="NCBI Taxonomy" id="5963"/>
    <lineage>
        <taxon>Eukaryota</taxon>
        <taxon>Sar</taxon>
        <taxon>Alveolata</taxon>
        <taxon>Ciliophora</taxon>
        <taxon>Postciliodesmatophora</taxon>
        <taxon>Heterotrichea</taxon>
        <taxon>Heterotrichida</taxon>
        <taxon>Stentoridae</taxon>
        <taxon>Stentor</taxon>
    </lineage>
</organism>
<dbReference type="OrthoDB" id="40048at2759"/>
<dbReference type="Pfam" id="PF23797">
    <property type="entry name" value="Beta-prop_ELP1_2nd"/>
    <property type="match status" value="1"/>
</dbReference>
<evidence type="ECO:0000256" key="3">
    <source>
        <dbReference type="ARBA" id="ARBA00022490"/>
    </source>
</evidence>
<accession>A0A1R2D186</accession>
<dbReference type="PANTHER" id="PTHR12747:SF0">
    <property type="entry name" value="ELONGATOR COMPLEX PROTEIN 1"/>
    <property type="match status" value="1"/>
</dbReference>
<evidence type="ECO:0000313" key="10">
    <source>
        <dbReference type="EMBL" id="OMJ95037.1"/>
    </source>
</evidence>
<evidence type="ECO:0000259" key="8">
    <source>
        <dbReference type="Pfam" id="PF23797"/>
    </source>
</evidence>
<feature type="domain" description="ELP1 alpha-solenoid" evidence="9">
    <location>
        <begin position="546"/>
        <end position="747"/>
    </location>
</feature>
<comment type="pathway">
    <text evidence="1">tRNA modification; 5-methoxycarbonylmethyl-2-thiouridine-tRNA biosynthesis.</text>
</comment>
<dbReference type="InterPro" id="IPR056167">
    <property type="entry name" value="A-sol_ELP1"/>
</dbReference>
<dbReference type="InterPro" id="IPR006849">
    <property type="entry name" value="Elp1"/>
</dbReference>
<comment type="subcellular location">
    <subcellularLocation>
        <location evidence="6">Cytoplasm</location>
    </subcellularLocation>
    <subcellularLocation>
        <location evidence="6">Nucleus</location>
    </subcellularLocation>
</comment>
<dbReference type="InterPro" id="IPR015943">
    <property type="entry name" value="WD40/YVTN_repeat-like_dom_sf"/>
</dbReference>
<name>A0A1R2D186_9CILI</name>
<evidence type="ECO:0000256" key="1">
    <source>
        <dbReference type="ARBA" id="ARBA00005043"/>
    </source>
</evidence>
<dbReference type="EMBL" id="MPUH01000018">
    <property type="protein sequence ID" value="OMJ95037.1"/>
    <property type="molecule type" value="Genomic_DNA"/>
</dbReference>